<feature type="domain" description="HTH cro/C1-type" evidence="1">
    <location>
        <begin position="39"/>
        <end position="93"/>
    </location>
</feature>
<dbReference type="EMBL" id="ABJD02000118">
    <property type="protein sequence ID" value="EDU57487.1"/>
    <property type="molecule type" value="Genomic_DNA"/>
</dbReference>
<protein>
    <submittedName>
        <fullName evidence="2">DNA-binding helix-turn-helix protein</fullName>
    </submittedName>
</protein>
<keyword evidence="2" id="KW-0238">DNA-binding</keyword>
<dbReference type="Gene3D" id="1.10.260.40">
    <property type="entry name" value="lambda repressor-like DNA-binding domains"/>
    <property type="match status" value="1"/>
</dbReference>
<evidence type="ECO:0000313" key="3">
    <source>
        <dbReference type="Proteomes" id="UP000004506"/>
    </source>
</evidence>
<dbReference type="RefSeq" id="WP_004927149.1">
    <property type="nucleotide sequence ID" value="NZ_DS607683.1"/>
</dbReference>
<proteinExistence type="predicted"/>
<reference evidence="3" key="1">
    <citation type="submission" date="2008-04" db="EMBL/GenBank/DDBJ databases">
        <title>Draft genome sequence of Providencia stuartii (ATCC 25827).</title>
        <authorList>
            <person name="Sudarsanam P."/>
            <person name="Ley R."/>
            <person name="Guruge J."/>
            <person name="Turnbaugh P.J."/>
            <person name="Mahowald M."/>
            <person name="Liep D."/>
            <person name="Gordon J."/>
        </authorList>
    </citation>
    <scope>NUCLEOTIDE SEQUENCE [LARGE SCALE GENOMIC DNA]</scope>
    <source>
        <strain evidence="3">ATCC 25827</strain>
    </source>
</reference>
<evidence type="ECO:0000259" key="1">
    <source>
        <dbReference type="PROSITE" id="PS50943"/>
    </source>
</evidence>
<evidence type="ECO:0000313" key="2">
    <source>
        <dbReference type="EMBL" id="EDU57487.1"/>
    </source>
</evidence>
<accession>A0AA86YE70</accession>
<dbReference type="SMART" id="SM00530">
    <property type="entry name" value="HTH_XRE"/>
    <property type="match status" value="1"/>
</dbReference>
<dbReference type="PROSITE" id="PS50943">
    <property type="entry name" value="HTH_CROC1"/>
    <property type="match status" value="1"/>
</dbReference>
<reference evidence="3" key="2">
    <citation type="submission" date="2008-04" db="EMBL/GenBank/DDBJ databases">
        <title>Draft genome sequence of Providencia stuartii(ATCC 25827).</title>
        <authorList>
            <person name="Sudarsanam P."/>
            <person name="Ley R."/>
            <person name="Guruge J."/>
            <person name="Turnbaugh P.J."/>
            <person name="Mahowald M."/>
            <person name="Liep D."/>
            <person name="Gordon J."/>
        </authorList>
    </citation>
    <scope>NUCLEOTIDE SEQUENCE [LARGE SCALE GENOMIC DNA]</scope>
    <source>
        <strain evidence="3">ATCC 25827</strain>
    </source>
</reference>
<dbReference type="GO" id="GO:0003677">
    <property type="term" value="F:DNA binding"/>
    <property type="evidence" value="ECO:0007669"/>
    <property type="project" value="UniProtKB-KW"/>
</dbReference>
<dbReference type="Proteomes" id="UP000004506">
    <property type="component" value="Unassembled WGS sequence"/>
</dbReference>
<dbReference type="CDD" id="cd00093">
    <property type="entry name" value="HTH_XRE"/>
    <property type="match status" value="1"/>
</dbReference>
<gene>
    <name evidence="2" type="ORF">PROSTU_04732</name>
</gene>
<sequence length="119" mass="13393">MMTSTTKATLAISPENYFGHPPEKRITAKQLNEATGLFIRQKRIELGLNGSDLGRLLNVSQQQISRYERGITSLTLHQLEQFLRALAVSWESFIREVIHPLCLISQDGQGKLVAESPFL</sequence>
<dbReference type="InterPro" id="IPR001387">
    <property type="entry name" value="Cro/C1-type_HTH"/>
</dbReference>
<reference evidence="2 3" key="3">
    <citation type="submission" date="2008-05" db="EMBL/GenBank/DDBJ databases">
        <authorList>
            <person name="Fulton L."/>
            <person name="Clifton S."/>
            <person name="Fulton B."/>
            <person name="Xu J."/>
            <person name="Minx P."/>
            <person name="Pepin K.H."/>
            <person name="Johnson M."/>
            <person name="Thiruvilangam P."/>
            <person name="Bhonagiri V."/>
            <person name="Nash W.E."/>
            <person name="Mardis E.R."/>
            <person name="Wilson R.K."/>
        </authorList>
    </citation>
    <scope>NUCLEOTIDE SEQUENCE [LARGE SCALE GENOMIC DNA]</scope>
    <source>
        <strain evidence="2 3">ATCC 25827</strain>
    </source>
</reference>
<organism evidence="2 3">
    <name type="scientific">Providencia stuartii ATCC 25827</name>
    <dbReference type="NCBI Taxonomy" id="471874"/>
    <lineage>
        <taxon>Bacteria</taxon>
        <taxon>Pseudomonadati</taxon>
        <taxon>Pseudomonadota</taxon>
        <taxon>Gammaproteobacteria</taxon>
        <taxon>Enterobacterales</taxon>
        <taxon>Morganellaceae</taxon>
        <taxon>Providencia</taxon>
    </lineage>
</organism>
<name>A0AA86YE70_PROST</name>
<comment type="caution">
    <text evidence="2">The sequence shown here is derived from an EMBL/GenBank/DDBJ whole genome shotgun (WGS) entry which is preliminary data.</text>
</comment>
<dbReference type="AlphaFoldDB" id="A0AA86YE70"/>
<dbReference type="InterPro" id="IPR010982">
    <property type="entry name" value="Lambda_DNA-bd_dom_sf"/>
</dbReference>
<dbReference type="Pfam" id="PF01381">
    <property type="entry name" value="HTH_3"/>
    <property type="match status" value="1"/>
</dbReference>
<dbReference type="SUPFAM" id="SSF47413">
    <property type="entry name" value="lambda repressor-like DNA-binding domains"/>
    <property type="match status" value="1"/>
</dbReference>